<dbReference type="RefSeq" id="WP_137636752.1">
    <property type="nucleotide sequence ID" value="NZ_BJDN01000003.1"/>
</dbReference>
<accession>A0ABW3EF94</accession>
<feature type="domain" description="Pyrroline-5-carboxylate reductase dimerisation" evidence="9">
    <location>
        <begin position="162"/>
        <end position="264"/>
    </location>
</feature>
<gene>
    <name evidence="5 10" type="primary">proC</name>
    <name evidence="10" type="ORF">ACFQZ7_11970</name>
</gene>
<evidence type="ECO:0000259" key="8">
    <source>
        <dbReference type="Pfam" id="PF03807"/>
    </source>
</evidence>
<evidence type="ECO:0000256" key="3">
    <source>
        <dbReference type="ARBA" id="ARBA00022857"/>
    </source>
</evidence>
<dbReference type="NCBIfam" id="TIGR00112">
    <property type="entry name" value="proC"/>
    <property type="match status" value="1"/>
</dbReference>
<dbReference type="PANTHER" id="PTHR11645:SF0">
    <property type="entry name" value="PYRROLINE-5-CARBOXYLATE REDUCTASE 3"/>
    <property type="match status" value="1"/>
</dbReference>
<evidence type="ECO:0000256" key="2">
    <source>
        <dbReference type="ARBA" id="ARBA00022650"/>
    </source>
</evidence>
<evidence type="ECO:0000256" key="7">
    <source>
        <dbReference type="RuleBase" id="RU003903"/>
    </source>
</evidence>
<evidence type="ECO:0000313" key="11">
    <source>
        <dbReference type="Proteomes" id="UP001597104"/>
    </source>
</evidence>
<dbReference type="InterPro" id="IPR029036">
    <property type="entry name" value="P5CR_dimer"/>
</dbReference>
<dbReference type="Gene3D" id="1.10.3730.10">
    <property type="entry name" value="ProC C-terminal domain-like"/>
    <property type="match status" value="1"/>
</dbReference>
<dbReference type="EMBL" id="JBHTIO010000055">
    <property type="protein sequence ID" value="MFD0898430.1"/>
    <property type="molecule type" value="Genomic_DNA"/>
</dbReference>
<dbReference type="EC" id="1.5.1.2" evidence="5 6"/>
<keyword evidence="5 7" id="KW-0028">Amino-acid biosynthesis</keyword>
<keyword evidence="11" id="KW-1185">Reference proteome</keyword>
<comment type="similarity">
    <text evidence="1 5 7">Belongs to the pyrroline-5-carboxylate reductase family.</text>
</comment>
<dbReference type="Proteomes" id="UP001597104">
    <property type="component" value="Unassembled WGS sequence"/>
</dbReference>
<evidence type="ECO:0000256" key="5">
    <source>
        <dbReference type="HAMAP-Rule" id="MF_01925"/>
    </source>
</evidence>
<sequence length="266" mass="27362">MKIGFIGAGHMAQAIMIGLCQQKYVPAADILVHSAHESTYQPFADEYGLTAVASNAEVVKQAEIVILAVPAAQTLEIVAVLQEELATNRPILVSVAGGISLAQLQENADSTGLSIIRAMPNVNVAIGQGMTALVTGQATPAADLTQIEQLFKALGDTTPLAEKDFATFSALAGSAPAYAYLFIDALARAGVKYGLNKQIATKIAAQTVLGSAANVAESATNPWNLIDQVSSPGGTTVAGLLAMEEAGLMTAVVKGIDATIAKENKA</sequence>
<dbReference type="SUPFAM" id="SSF48179">
    <property type="entry name" value="6-phosphogluconate dehydrogenase C-terminal domain-like"/>
    <property type="match status" value="1"/>
</dbReference>
<dbReference type="PANTHER" id="PTHR11645">
    <property type="entry name" value="PYRROLINE-5-CARBOXYLATE REDUCTASE"/>
    <property type="match status" value="1"/>
</dbReference>
<dbReference type="PIRSF" id="PIRSF000193">
    <property type="entry name" value="Pyrrol-5-carb_rd"/>
    <property type="match status" value="1"/>
</dbReference>
<feature type="domain" description="Pyrroline-5-carboxylate reductase catalytic N-terminal" evidence="8">
    <location>
        <begin position="2"/>
        <end position="96"/>
    </location>
</feature>
<proteinExistence type="inferred from homology"/>
<keyword evidence="2 5" id="KW-0641">Proline biosynthesis</keyword>
<protein>
    <recommendedName>
        <fullName evidence="5 6">Pyrroline-5-carboxylate reductase</fullName>
        <shortName evidence="5">P5C reductase</shortName>
        <shortName evidence="5">P5CR</shortName>
        <ecNumber evidence="5 6">1.5.1.2</ecNumber>
    </recommendedName>
    <alternativeName>
        <fullName evidence="5">PCA reductase</fullName>
    </alternativeName>
</protein>
<dbReference type="Gene3D" id="3.40.50.720">
    <property type="entry name" value="NAD(P)-binding Rossmann-like Domain"/>
    <property type="match status" value="1"/>
</dbReference>
<dbReference type="InterPro" id="IPR008927">
    <property type="entry name" value="6-PGluconate_DH-like_C_sf"/>
</dbReference>
<dbReference type="Pfam" id="PF14748">
    <property type="entry name" value="P5CR_dimer"/>
    <property type="match status" value="1"/>
</dbReference>
<keyword evidence="5" id="KW-0963">Cytoplasm</keyword>
<comment type="catalytic activity">
    <reaction evidence="5 7">
        <text>L-proline + NADP(+) = (S)-1-pyrroline-5-carboxylate + NADPH + 2 H(+)</text>
        <dbReference type="Rhea" id="RHEA:14109"/>
        <dbReference type="ChEBI" id="CHEBI:15378"/>
        <dbReference type="ChEBI" id="CHEBI:17388"/>
        <dbReference type="ChEBI" id="CHEBI:57783"/>
        <dbReference type="ChEBI" id="CHEBI:58349"/>
        <dbReference type="ChEBI" id="CHEBI:60039"/>
        <dbReference type="EC" id="1.5.1.2"/>
    </reaction>
</comment>
<evidence type="ECO:0000256" key="1">
    <source>
        <dbReference type="ARBA" id="ARBA00005525"/>
    </source>
</evidence>
<evidence type="ECO:0000256" key="4">
    <source>
        <dbReference type="ARBA" id="ARBA00023002"/>
    </source>
</evidence>
<evidence type="ECO:0000313" key="10">
    <source>
        <dbReference type="EMBL" id="MFD0898430.1"/>
    </source>
</evidence>
<dbReference type="InterPro" id="IPR036291">
    <property type="entry name" value="NAD(P)-bd_dom_sf"/>
</dbReference>
<keyword evidence="3 5" id="KW-0521">NADP</keyword>
<dbReference type="GO" id="GO:0004735">
    <property type="term" value="F:pyrroline-5-carboxylate reductase activity"/>
    <property type="evidence" value="ECO:0007669"/>
    <property type="project" value="UniProtKB-EC"/>
</dbReference>
<dbReference type="SUPFAM" id="SSF51735">
    <property type="entry name" value="NAD(P)-binding Rossmann-fold domains"/>
    <property type="match status" value="1"/>
</dbReference>
<dbReference type="PROSITE" id="PS00521">
    <property type="entry name" value="P5CR"/>
    <property type="match status" value="1"/>
</dbReference>
<dbReference type="HAMAP" id="MF_01925">
    <property type="entry name" value="P5C_reductase"/>
    <property type="match status" value="1"/>
</dbReference>
<comment type="function">
    <text evidence="5">Catalyzes the reduction of 1-pyrroline-5-carboxylate (PCA) to L-proline.</text>
</comment>
<organism evidence="10 11">
    <name type="scientific">Loigolactobacillus binensis</name>
    <dbReference type="NCBI Taxonomy" id="2559922"/>
    <lineage>
        <taxon>Bacteria</taxon>
        <taxon>Bacillati</taxon>
        <taxon>Bacillota</taxon>
        <taxon>Bacilli</taxon>
        <taxon>Lactobacillales</taxon>
        <taxon>Lactobacillaceae</taxon>
        <taxon>Loigolactobacillus</taxon>
    </lineage>
</organism>
<comment type="subcellular location">
    <subcellularLocation>
        <location evidence="5">Cytoplasm</location>
    </subcellularLocation>
</comment>
<name>A0ABW3EF94_9LACO</name>
<dbReference type="InterPro" id="IPR053790">
    <property type="entry name" value="P5CR-like_CS"/>
</dbReference>
<comment type="pathway">
    <text evidence="5 7">Amino-acid biosynthesis; L-proline biosynthesis; L-proline from L-glutamate 5-semialdehyde: step 1/1.</text>
</comment>
<dbReference type="Pfam" id="PF03807">
    <property type="entry name" value="F420_oxidored"/>
    <property type="match status" value="1"/>
</dbReference>
<reference evidence="11" key="1">
    <citation type="journal article" date="2019" name="Int. J. Syst. Evol. Microbiol.">
        <title>The Global Catalogue of Microorganisms (GCM) 10K type strain sequencing project: providing services to taxonomists for standard genome sequencing and annotation.</title>
        <authorList>
            <consortium name="The Broad Institute Genomics Platform"/>
            <consortium name="The Broad Institute Genome Sequencing Center for Infectious Disease"/>
            <person name="Wu L."/>
            <person name="Ma J."/>
        </authorList>
    </citation>
    <scope>NUCLEOTIDE SEQUENCE [LARGE SCALE GENOMIC DNA]</scope>
    <source>
        <strain evidence="11">CCM 8925</strain>
    </source>
</reference>
<dbReference type="InterPro" id="IPR000304">
    <property type="entry name" value="Pyrroline-COOH_reductase"/>
</dbReference>
<comment type="caution">
    <text evidence="10">The sequence shown here is derived from an EMBL/GenBank/DDBJ whole genome shotgun (WGS) entry which is preliminary data.</text>
</comment>
<evidence type="ECO:0000256" key="6">
    <source>
        <dbReference type="NCBIfam" id="TIGR00112"/>
    </source>
</evidence>
<keyword evidence="4 5" id="KW-0560">Oxidoreductase</keyword>
<comment type="catalytic activity">
    <reaction evidence="5">
        <text>L-proline + NAD(+) = (S)-1-pyrroline-5-carboxylate + NADH + 2 H(+)</text>
        <dbReference type="Rhea" id="RHEA:14105"/>
        <dbReference type="ChEBI" id="CHEBI:15378"/>
        <dbReference type="ChEBI" id="CHEBI:17388"/>
        <dbReference type="ChEBI" id="CHEBI:57540"/>
        <dbReference type="ChEBI" id="CHEBI:57945"/>
        <dbReference type="ChEBI" id="CHEBI:60039"/>
        <dbReference type="EC" id="1.5.1.2"/>
    </reaction>
</comment>
<dbReference type="InterPro" id="IPR028939">
    <property type="entry name" value="P5C_Rdtase_cat_N"/>
</dbReference>
<evidence type="ECO:0000259" key="9">
    <source>
        <dbReference type="Pfam" id="PF14748"/>
    </source>
</evidence>